<dbReference type="AlphaFoldDB" id="A0A7X2V6B1"/>
<name>A0A7X2V6B1_9BACI</name>
<comment type="caution">
    <text evidence="3">The sequence shown here is derived from an EMBL/GenBank/DDBJ whole genome shotgun (WGS) entry which is preliminary data.</text>
</comment>
<protein>
    <submittedName>
        <fullName evidence="3">SpoIID/LytB domain-containing protein</fullName>
    </submittedName>
</protein>
<evidence type="ECO:0000313" key="3">
    <source>
        <dbReference type="EMBL" id="MTH55034.1"/>
    </source>
</evidence>
<accession>A0A7X2V6B1</accession>
<dbReference type="Pfam" id="PF04122">
    <property type="entry name" value="CW_binding_2"/>
    <property type="match status" value="3"/>
</dbReference>
<evidence type="ECO:0000256" key="1">
    <source>
        <dbReference type="SAM" id="SignalP"/>
    </source>
</evidence>
<dbReference type="InterPro" id="IPR051922">
    <property type="entry name" value="Bact_Sporulation_Assoc"/>
</dbReference>
<keyword evidence="1" id="KW-0732">Signal</keyword>
<evidence type="ECO:0000313" key="4">
    <source>
        <dbReference type="Proteomes" id="UP000434639"/>
    </source>
</evidence>
<gene>
    <name evidence="3" type="ORF">GKZ89_16645</name>
</gene>
<feature type="domain" description="Sporulation stage II protein D amidase enhancer LytB N-terminal" evidence="2">
    <location>
        <begin position="430"/>
        <end position="505"/>
    </location>
</feature>
<sequence>MKKKLVSLAAAAVLAFPAGAAAAGTEPLVSIELKRFIGDQAKSVAIQSEGSYKIDNANVRISGADRYDVANGIASSGWSTSNTVFIVKRDAFADALSAAPLAAQLDAPILLTDSAKLTEKTRDQIEKLKPDNIVIVGGKVSVSQTVENQLKSINGIKEITRYAGANRYEVSENIKSDLSGGTETAVLTNGEKYHDALSIAPYAATNKFPILLTKKDLLPKETLEALNGKKKVLVIGGEASVSSKVTEKLNSAGISVERIGGASRYDVASNIAKKFYNAAEEAIIANGSSAEPADALTGSVLASKRNAPILLTYNNRLPDSVKQVIQEKGTRSFTILGGPVSVAQAVENELPNALYLSPGTSYFVKVENKRLGLYNAAGTKIKDFGEKGTAVFVPGRYSEENKLLINNRKYLGAMKFDVKNDLFIKPVNMNIPMEDYLRGVVPDEMYASWNIEALKSQAVSARTYAYKRLNSAMNDTDSFQVYGGYSSWHHNTDLAVQGTKGQVLTLDGIVLQDSVYTSSNGGYTESSFSVPGEIIKSYLTPKQDTYDTAYKWQNKLNRVQISTTGLDMKKPDQLWMKKETDESKLAGLKKQLLKIHPESEFKVVSITNASLSTIKTASGRPSSVAVSLVYYIKQNGKYVLEPTGVFKKHQETFSFDANKMRSVLGTSYIKGTMFQSVAADSSSFTFHGTGFGHGVGLSQHGANNRANKGVKYQDILKFYYEGTQIKTLY</sequence>
<dbReference type="PANTHER" id="PTHR30032">
    <property type="entry name" value="N-ACETYLMURAMOYL-L-ALANINE AMIDASE-RELATED"/>
    <property type="match status" value="1"/>
</dbReference>
<dbReference type="RefSeq" id="WP_155113546.1">
    <property type="nucleotide sequence ID" value="NZ_WMIB01000022.1"/>
</dbReference>
<dbReference type="Proteomes" id="UP000434639">
    <property type="component" value="Unassembled WGS sequence"/>
</dbReference>
<keyword evidence="4" id="KW-1185">Reference proteome</keyword>
<dbReference type="EMBL" id="WMIB01000022">
    <property type="protein sequence ID" value="MTH55034.1"/>
    <property type="molecule type" value="Genomic_DNA"/>
</dbReference>
<dbReference type="OrthoDB" id="9794671at2"/>
<dbReference type="InterPro" id="IPR007253">
    <property type="entry name" value="Cell_wall-bd_2"/>
</dbReference>
<evidence type="ECO:0000259" key="2">
    <source>
        <dbReference type="Pfam" id="PF08486"/>
    </source>
</evidence>
<dbReference type="Pfam" id="PF08486">
    <property type="entry name" value="SpoIID"/>
    <property type="match status" value="1"/>
</dbReference>
<dbReference type="InterPro" id="IPR013693">
    <property type="entry name" value="SpoIID/LytB_N"/>
</dbReference>
<dbReference type="Gene3D" id="3.40.50.12090">
    <property type="match status" value="2"/>
</dbReference>
<dbReference type="GO" id="GO:0030435">
    <property type="term" value="P:sporulation resulting in formation of a cellular spore"/>
    <property type="evidence" value="ECO:0007669"/>
    <property type="project" value="InterPro"/>
</dbReference>
<dbReference type="PANTHER" id="PTHR30032:SF8">
    <property type="entry name" value="GERMINATION-SPECIFIC N-ACETYLMURAMOYL-L-ALANINE AMIDASE"/>
    <property type="match status" value="1"/>
</dbReference>
<feature type="chain" id="PRO_5031530423" evidence="1">
    <location>
        <begin position="23"/>
        <end position="729"/>
    </location>
</feature>
<reference evidence="3 4" key="1">
    <citation type="journal article" date="2017" name="Int. J. Syst. Evol. Microbiol.">
        <title>Bacillus mangrovi sp. nov., isolated from a sediment sample from a mangrove forest.</title>
        <authorList>
            <person name="Gupta V."/>
            <person name="Singh P.K."/>
            <person name="Korpole S."/>
            <person name="Tanuku N.R.S."/>
            <person name="Pinnaka A.K."/>
        </authorList>
    </citation>
    <scope>NUCLEOTIDE SEQUENCE [LARGE SCALE GENOMIC DNA]</scope>
    <source>
        <strain evidence="3 4">KCTC 33872</strain>
    </source>
</reference>
<proteinExistence type="predicted"/>
<dbReference type="InterPro" id="IPR013486">
    <property type="entry name" value="SpoIID/LytB"/>
</dbReference>
<organism evidence="3 4">
    <name type="scientific">Metabacillus mangrovi</name>
    <dbReference type="NCBI Taxonomy" id="1491830"/>
    <lineage>
        <taxon>Bacteria</taxon>
        <taxon>Bacillati</taxon>
        <taxon>Bacillota</taxon>
        <taxon>Bacilli</taxon>
        <taxon>Bacillales</taxon>
        <taxon>Bacillaceae</taxon>
        <taxon>Metabacillus</taxon>
    </lineage>
</organism>
<dbReference type="NCBIfam" id="TIGR02669">
    <property type="entry name" value="SpoIID_LytB"/>
    <property type="match status" value="1"/>
</dbReference>
<feature type="signal peptide" evidence="1">
    <location>
        <begin position="1"/>
        <end position="22"/>
    </location>
</feature>